<dbReference type="PROSITE" id="PS50882">
    <property type="entry name" value="YTH"/>
    <property type="match status" value="1"/>
</dbReference>
<sequence length="724" mass="79377">MEDTEGGLSFDFEGGLDSGTANPTASVPLIQSDAASAAPGAAIPNSAPAANDSAAVNIPGKGSYRQTVCRHWLRSLCMKGDACGFLHQYDKSRMPVCRFFRLYGECREQDCVYKHTNEDIKECNMYKLGFCPNGPDCRYRHAKLPGPPPSVEEVLQKIQHLSSFNYGTSNRFYQQRNVRQTEKTQFPAVSHGVAAKPSTAESTGLSQQQPQTQQPQQQVSQTQIQNLPNGLANQANKTASPLPQGVSRCVQSSELRYFIVKSCNRENLELSVQQGVWATQRSNESKLNEAFDSVENVILIFSVNRTRHFQGCAKMTSKIGGSVGGGNWKYAHGTAHYGRNFSLKWLKLCELSFHKTRHLRNPYNENLPVKISRDCQELEPSIGEQLASLLYLEPDSELMAISVDAESKREEEKAKGVNPDNGAKNPDIVPFEDNEEEEEEESEEEDESFGQVMGIAAQGRGRGRGIMWPPHMPLGRGARPLPGIRSFPPVMIGADGFNYGAVTPDGFAMPDLFGVAPRGFAPYGPRFSGDFAGPTSGMMFQGRPPQPGAVFPPGSFGMMMGPGRGQFMGGMGTGPARPGRPVNMPPLFPQGQLPPSQSAGRGMKRDQRGSANDRNDRYSTVSDQGKSQEAIGTSGADEETAYQQGSKSQHEDQFGAGNSFKNEDSESEDEAPRRSRHGEGRKKRRSAEGDATTGSDLWETQANDFQDVYNVNMEQNQLHSFDLE</sequence>
<dbReference type="GO" id="GO:0005654">
    <property type="term" value="C:nucleoplasm"/>
    <property type="evidence" value="ECO:0007669"/>
    <property type="project" value="TreeGrafter"/>
</dbReference>
<dbReference type="InterPro" id="IPR036855">
    <property type="entry name" value="Znf_CCCH_sf"/>
</dbReference>
<dbReference type="Gene3D" id="4.10.1000.10">
    <property type="entry name" value="Zinc finger, CCCH-type"/>
    <property type="match status" value="1"/>
</dbReference>
<dbReference type="Pfam" id="PF04146">
    <property type="entry name" value="YTH"/>
    <property type="match status" value="1"/>
</dbReference>
<dbReference type="FunFam" id="4.10.1000.10:FF:000017">
    <property type="entry name" value="Cleavage and polyadenylation specificity factor 30 kDa subunit"/>
    <property type="match status" value="1"/>
</dbReference>
<dbReference type="AlphaFoldDB" id="A0AAN8UX52"/>
<evidence type="ECO:0000256" key="1">
    <source>
        <dbReference type="ARBA" id="ARBA00022723"/>
    </source>
</evidence>
<feature type="zinc finger region" description="C3H1-type" evidence="5">
    <location>
        <begin position="117"/>
        <end position="144"/>
    </location>
</feature>
<proteinExistence type="predicted"/>
<evidence type="ECO:0000256" key="3">
    <source>
        <dbReference type="ARBA" id="ARBA00022771"/>
    </source>
</evidence>
<evidence type="ECO:0000256" key="5">
    <source>
        <dbReference type="PROSITE-ProRule" id="PRU00723"/>
    </source>
</evidence>
<keyword evidence="4 5" id="KW-0862">Zinc</keyword>
<dbReference type="Gene3D" id="3.10.590.10">
    <property type="entry name" value="ph1033 like domains"/>
    <property type="match status" value="1"/>
</dbReference>
<evidence type="ECO:0000313" key="10">
    <source>
        <dbReference type="Proteomes" id="UP001370490"/>
    </source>
</evidence>
<protein>
    <submittedName>
        <fullName evidence="9">YTH domain</fullName>
    </submittedName>
</protein>
<dbReference type="InterPro" id="IPR000571">
    <property type="entry name" value="Znf_CCCH"/>
</dbReference>
<feature type="region of interest" description="Disordered" evidence="6">
    <location>
        <begin position="405"/>
        <end position="451"/>
    </location>
</feature>
<evidence type="ECO:0000313" key="9">
    <source>
        <dbReference type="EMBL" id="KAK6917082.1"/>
    </source>
</evidence>
<feature type="domain" description="C3H1-type" evidence="7">
    <location>
        <begin position="63"/>
        <end position="90"/>
    </location>
</feature>
<feature type="domain" description="C3H1-type" evidence="7">
    <location>
        <begin position="117"/>
        <end position="144"/>
    </location>
</feature>
<feature type="region of interest" description="Disordered" evidence="6">
    <location>
        <begin position="183"/>
        <end position="220"/>
    </location>
</feature>
<name>A0AAN8UX52_9MAGN</name>
<gene>
    <name evidence="9" type="ORF">RJ641_017833</name>
</gene>
<evidence type="ECO:0000256" key="2">
    <source>
        <dbReference type="ARBA" id="ARBA00022737"/>
    </source>
</evidence>
<feature type="compositionally biased region" description="Polar residues" evidence="6">
    <location>
        <begin position="618"/>
        <end position="631"/>
    </location>
</feature>
<dbReference type="InterPro" id="IPR045168">
    <property type="entry name" value="YTH_prot"/>
</dbReference>
<feature type="domain" description="YTH" evidence="8">
    <location>
        <begin position="255"/>
        <end position="390"/>
    </location>
</feature>
<keyword evidence="1 5" id="KW-0479">Metal-binding</keyword>
<comment type="caution">
    <text evidence="9">The sequence shown here is derived from an EMBL/GenBank/DDBJ whole genome shotgun (WGS) entry which is preliminary data.</text>
</comment>
<accession>A0AAN8UX52</accession>
<feature type="compositionally biased region" description="Low complexity" evidence="6">
    <location>
        <begin position="206"/>
        <end position="220"/>
    </location>
</feature>
<dbReference type="SUPFAM" id="SSF90229">
    <property type="entry name" value="CCCH zinc finger"/>
    <property type="match status" value="1"/>
</dbReference>
<dbReference type="GO" id="GO:0003729">
    <property type="term" value="F:mRNA binding"/>
    <property type="evidence" value="ECO:0007669"/>
    <property type="project" value="TreeGrafter"/>
</dbReference>
<keyword evidence="10" id="KW-1185">Reference proteome</keyword>
<evidence type="ECO:0000256" key="4">
    <source>
        <dbReference type="ARBA" id="ARBA00022833"/>
    </source>
</evidence>
<feature type="compositionally biased region" description="Basic and acidic residues" evidence="6">
    <location>
        <begin position="405"/>
        <end position="415"/>
    </location>
</feature>
<dbReference type="InterPro" id="IPR007275">
    <property type="entry name" value="YTH_domain"/>
</dbReference>
<evidence type="ECO:0000259" key="7">
    <source>
        <dbReference type="PROSITE" id="PS50103"/>
    </source>
</evidence>
<dbReference type="GO" id="GO:1990247">
    <property type="term" value="F:N6-methyladenosine-containing RNA reader activity"/>
    <property type="evidence" value="ECO:0007669"/>
    <property type="project" value="TreeGrafter"/>
</dbReference>
<organism evidence="9 10">
    <name type="scientific">Dillenia turbinata</name>
    <dbReference type="NCBI Taxonomy" id="194707"/>
    <lineage>
        <taxon>Eukaryota</taxon>
        <taxon>Viridiplantae</taxon>
        <taxon>Streptophyta</taxon>
        <taxon>Embryophyta</taxon>
        <taxon>Tracheophyta</taxon>
        <taxon>Spermatophyta</taxon>
        <taxon>Magnoliopsida</taxon>
        <taxon>eudicotyledons</taxon>
        <taxon>Gunneridae</taxon>
        <taxon>Pentapetalae</taxon>
        <taxon>Dilleniales</taxon>
        <taxon>Dilleniaceae</taxon>
        <taxon>Dillenia</taxon>
    </lineage>
</organism>
<feature type="compositionally biased region" description="Acidic residues" evidence="6">
    <location>
        <begin position="430"/>
        <end position="448"/>
    </location>
</feature>
<keyword evidence="2" id="KW-0677">Repeat</keyword>
<dbReference type="GO" id="GO:0000398">
    <property type="term" value="P:mRNA splicing, via spliceosome"/>
    <property type="evidence" value="ECO:0007669"/>
    <property type="project" value="TreeGrafter"/>
</dbReference>
<dbReference type="PANTHER" id="PTHR12357">
    <property type="entry name" value="YTH YT521-B HOMOLOGY DOMAIN-CONTAINING"/>
    <property type="match status" value="1"/>
</dbReference>
<feature type="compositionally biased region" description="Basic and acidic residues" evidence="6">
    <location>
        <begin position="603"/>
        <end position="617"/>
    </location>
</feature>
<reference evidence="9 10" key="1">
    <citation type="submission" date="2023-12" db="EMBL/GenBank/DDBJ databases">
        <title>A high-quality genome assembly for Dillenia turbinata (Dilleniales).</title>
        <authorList>
            <person name="Chanderbali A."/>
        </authorList>
    </citation>
    <scope>NUCLEOTIDE SEQUENCE [LARGE SCALE GENOMIC DNA]</scope>
    <source>
        <strain evidence="9">LSX21</strain>
        <tissue evidence="9">Leaf</tissue>
    </source>
</reference>
<keyword evidence="3 5" id="KW-0863">Zinc-finger</keyword>
<feature type="compositionally biased region" description="Basic residues" evidence="6">
    <location>
        <begin position="674"/>
        <end position="685"/>
    </location>
</feature>
<dbReference type="CDD" id="cd21134">
    <property type="entry name" value="YTH"/>
    <property type="match status" value="1"/>
</dbReference>
<feature type="zinc finger region" description="C3H1-type" evidence="5">
    <location>
        <begin position="63"/>
        <end position="90"/>
    </location>
</feature>
<dbReference type="Proteomes" id="UP001370490">
    <property type="component" value="Unassembled WGS sequence"/>
</dbReference>
<dbReference type="SMART" id="SM00356">
    <property type="entry name" value="ZnF_C3H1"/>
    <property type="match status" value="3"/>
</dbReference>
<dbReference type="PROSITE" id="PS50103">
    <property type="entry name" value="ZF_C3H1"/>
    <property type="match status" value="2"/>
</dbReference>
<evidence type="ECO:0000256" key="6">
    <source>
        <dbReference type="SAM" id="MobiDB-lite"/>
    </source>
</evidence>
<dbReference type="GO" id="GO:0008270">
    <property type="term" value="F:zinc ion binding"/>
    <property type="evidence" value="ECO:0007669"/>
    <property type="project" value="UniProtKB-KW"/>
</dbReference>
<dbReference type="PANTHER" id="PTHR12357:SF119">
    <property type="entry name" value="30-KDA CLEAVAGE AND POLYADENYLATION SPECIFICITY FACTOR 30"/>
    <property type="match status" value="1"/>
</dbReference>
<dbReference type="EMBL" id="JBAMMX010000023">
    <property type="protein sequence ID" value="KAK6917082.1"/>
    <property type="molecule type" value="Genomic_DNA"/>
</dbReference>
<evidence type="ECO:0000259" key="8">
    <source>
        <dbReference type="PROSITE" id="PS50882"/>
    </source>
</evidence>
<feature type="region of interest" description="Disordered" evidence="6">
    <location>
        <begin position="566"/>
        <end position="699"/>
    </location>
</feature>
<dbReference type="GO" id="GO:0048024">
    <property type="term" value="P:regulation of mRNA splicing, via spliceosome"/>
    <property type="evidence" value="ECO:0007669"/>
    <property type="project" value="TreeGrafter"/>
</dbReference>